<dbReference type="GO" id="GO:0016705">
    <property type="term" value="F:oxidoreductase activity, acting on paired donors, with incorporation or reduction of molecular oxygen"/>
    <property type="evidence" value="ECO:0007669"/>
    <property type="project" value="InterPro"/>
</dbReference>
<dbReference type="InterPro" id="IPR050705">
    <property type="entry name" value="Cytochrome_P450_3A"/>
</dbReference>
<evidence type="ECO:0000256" key="1">
    <source>
        <dbReference type="ARBA" id="ARBA00010617"/>
    </source>
</evidence>
<keyword evidence="5" id="KW-0408">Iron</keyword>
<sequence>NYAYKFAQEVRRIFPFVPFLPGRLKKTVEFDGFKLKKGTLTVLDIFGATHDPELFENPYQFNPDRFDNWDGSPFDLIPQGGGDFYTNHRCAGEWMTVIVMEETIQYFANKIDFVVPAQDLSVKLSQFPGKVTSGTMIKNVYPRI</sequence>
<dbReference type="GO" id="GO:0004497">
    <property type="term" value="F:monooxygenase activity"/>
    <property type="evidence" value="ECO:0007669"/>
    <property type="project" value="InterPro"/>
</dbReference>
<evidence type="ECO:0000256" key="2">
    <source>
        <dbReference type="ARBA" id="ARBA00022617"/>
    </source>
</evidence>
<feature type="non-terminal residue" evidence="6">
    <location>
        <position position="1"/>
    </location>
</feature>
<dbReference type="SUPFAM" id="SSF48264">
    <property type="entry name" value="Cytochrome P450"/>
    <property type="match status" value="1"/>
</dbReference>
<evidence type="ECO:0000256" key="3">
    <source>
        <dbReference type="ARBA" id="ARBA00022723"/>
    </source>
</evidence>
<evidence type="ECO:0000313" key="7">
    <source>
        <dbReference type="Proteomes" id="UP000246351"/>
    </source>
</evidence>
<dbReference type="Proteomes" id="UP000246351">
    <property type="component" value="Unassembled WGS sequence"/>
</dbReference>
<comment type="similarity">
    <text evidence="1">Belongs to the cytochrome P450 family.</text>
</comment>
<evidence type="ECO:0000313" key="6">
    <source>
        <dbReference type="EMBL" id="PWZ99795.1"/>
    </source>
</evidence>
<name>A0A317ZFQ4_STAPS</name>
<reference evidence="6 7" key="1">
    <citation type="journal article" date="2018" name="Vet. Microbiol.">
        <title>Clonal diversity and geographic distribution of methicillin-resistant Staphylococcus pseudintermedius from Australian animals: Discovery of novel sequence types.</title>
        <authorList>
            <person name="Worthing K.A."/>
            <person name="Abraham S."/>
            <person name="Coombs G.W."/>
            <person name="Pang S."/>
            <person name="Saputra S."/>
            <person name="Jordan D."/>
            <person name="Trott D.J."/>
            <person name="Norris J.M."/>
        </authorList>
    </citation>
    <scope>NUCLEOTIDE SEQUENCE [LARGE SCALE GENOMIC DNA]</scope>
    <source>
        <strain evidence="6 7">ST71 3</strain>
    </source>
</reference>
<dbReference type="GO" id="GO:0020037">
    <property type="term" value="F:heme binding"/>
    <property type="evidence" value="ECO:0007669"/>
    <property type="project" value="InterPro"/>
</dbReference>
<dbReference type="AlphaFoldDB" id="A0A317ZFQ4"/>
<proteinExistence type="inferred from homology"/>
<dbReference type="GO" id="GO:0005506">
    <property type="term" value="F:iron ion binding"/>
    <property type="evidence" value="ECO:0007669"/>
    <property type="project" value="InterPro"/>
</dbReference>
<keyword evidence="4" id="KW-0560">Oxidoreductase</keyword>
<protein>
    <submittedName>
        <fullName evidence="6">Cytochrome P450</fullName>
    </submittedName>
</protein>
<dbReference type="EMBL" id="QEIV01000052">
    <property type="protein sequence ID" value="PWZ99795.1"/>
    <property type="molecule type" value="Genomic_DNA"/>
</dbReference>
<dbReference type="Gene3D" id="1.10.630.10">
    <property type="entry name" value="Cytochrome P450"/>
    <property type="match status" value="1"/>
</dbReference>
<dbReference type="PANTHER" id="PTHR24302:SF15">
    <property type="entry name" value="FATTY-ACID PEROXYGENASE"/>
    <property type="match status" value="1"/>
</dbReference>
<dbReference type="InterPro" id="IPR001128">
    <property type="entry name" value="Cyt_P450"/>
</dbReference>
<dbReference type="PANTHER" id="PTHR24302">
    <property type="entry name" value="CYTOCHROME P450 FAMILY 3"/>
    <property type="match status" value="1"/>
</dbReference>
<keyword evidence="2" id="KW-0349">Heme</keyword>
<evidence type="ECO:0000256" key="4">
    <source>
        <dbReference type="ARBA" id="ARBA00023002"/>
    </source>
</evidence>
<evidence type="ECO:0000256" key="5">
    <source>
        <dbReference type="ARBA" id="ARBA00023004"/>
    </source>
</evidence>
<gene>
    <name evidence="6" type="ORF">DD924_00765</name>
</gene>
<dbReference type="Pfam" id="PF00067">
    <property type="entry name" value="p450"/>
    <property type="match status" value="1"/>
</dbReference>
<dbReference type="InterPro" id="IPR036396">
    <property type="entry name" value="Cyt_P450_sf"/>
</dbReference>
<comment type="caution">
    <text evidence="6">The sequence shown here is derived from an EMBL/GenBank/DDBJ whole genome shotgun (WGS) entry which is preliminary data.</text>
</comment>
<accession>A0A317ZFQ4</accession>
<keyword evidence="3" id="KW-0479">Metal-binding</keyword>
<organism evidence="6 7">
    <name type="scientific">Staphylococcus pseudintermedius</name>
    <dbReference type="NCBI Taxonomy" id="283734"/>
    <lineage>
        <taxon>Bacteria</taxon>
        <taxon>Bacillati</taxon>
        <taxon>Bacillota</taxon>
        <taxon>Bacilli</taxon>
        <taxon>Bacillales</taxon>
        <taxon>Staphylococcaceae</taxon>
        <taxon>Staphylococcus</taxon>
        <taxon>Staphylococcus intermedius group</taxon>
    </lineage>
</organism>
<dbReference type="STRING" id="937773.SPSINT_0926"/>